<dbReference type="SMART" id="SM00091">
    <property type="entry name" value="PAS"/>
    <property type="match status" value="3"/>
</dbReference>
<feature type="domain" description="PAS" evidence="2">
    <location>
        <begin position="33"/>
        <end position="107"/>
    </location>
</feature>
<organism evidence="6 7">
    <name type="scientific">Massilia terrae</name>
    <dbReference type="NCBI Taxonomy" id="1811224"/>
    <lineage>
        <taxon>Bacteria</taxon>
        <taxon>Pseudomonadati</taxon>
        <taxon>Pseudomonadota</taxon>
        <taxon>Betaproteobacteria</taxon>
        <taxon>Burkholderiales</taxon>
        <taxon>Oxalobacteraceae</taxon>
        <taxon>Telluria group</taxon>
        <taxon>Massilia</taxon>
    </lineage>
</organism>
<dbReference type="Pfam" id="PF08447">
    <property type="entry name" value="PAS_3"/>
    <property type="match status" value="1"/>
</dbReference>
<dbReference type="SUPFAM" id="SSF55785">
    <property type="entry name" value="PYP-like sensor domain (PAS domain)"/>
    <property type="match status" value="3"/>
</dbReference>
<proteinExistence type="predicted"/>
<keyword evidence="7" id="KW-1185">Reference proteome</keyword>
<evidence type="ECO:0000259" key="4">
    <source>
        <dbReference type="PROSITE" id="PS50883"/>
    </source>
</evidence>
<dbReference type="PANTHER" id="PTHR44757:SF2">
    <property type="entry name" value="BIOFILM ARCHITECTURE MAINTENANCE PROTEIN MBAA"/>
    <property type="match status" value="1"/>
</dbReference>
<dbReference type="Proteomes" id="UP001204621">
    <property type="component" value="Unassembled WGS sequence"/>
</dbReference>
<dbReference type="NCBIfam" id="TIGR00254">
    <property type="entry name" value="GGDEF"/>
    <property type="match status" value="1"/>
</dbReference>
<dbReference type="InterPro" id="IPR000700">
    <property type="entry name" value="PAS-assoc_C"/>
</dbReference>
<dbReference type="Gene3D" id="3.30.450.20">
    <property type="entry name" value="PAS domain"/>
    <property type="match status" value="3"/>
</dbReference>
<dbReference type="InterPro" id="IPR035919">
    <property type="entry name" value="EAL_sf"/>
</dbReference>
<dbReference type="CDD" id="cd01949">
    <property type="entry name" value="GGDEF"/>
    <property type="match status" value="1"/>
</dbReference>
<dbReference type="PROSITE" id="PS50883">
    <property type="entry name" value="EAL"/>
    <property type="match status" value="1"/>
</dbReference>
<dbReference type="InterPro" id="IPR000014">
    <property type="entry name" value="PAS"/>
</dbReference>
<dbReference type="PANTHER" id="PTHR44757">
    <property type="entry name" value="DIGUANYLATE CYCLASE DGCP"/>
    <property type="match status" value="1"/>
</dbReference>
<evidence type="ECO:0000259" key="5">
    <source>
        <dbReference type="PROSITE" id="PS50887"/>
    </source>
</evidence>
<dbReference type="InterPro" id="IPR052155">
    <property type="entry name" value="Biofilm_reg_signaling"/>
</dbReference>
<accession>A0ABT2D4C4</accession>
<dbReference type="SMART" id="SM00267">
    <property type="entry name" value="GGDEF"/>
    <property type="match status" value="1"/>
</dbReference>
<dbReference type="Pfam" id="PF08448">
    <property type="entry name" value="PAS_4"/>
    <property type="match status" value="2"/>
</dbReference>
<dbReference type="InterPro" id="IPR001633">
    <property type="entry name" value="EAL_dom"/>
</dbReference>
<dbReference type="SUPFAM" id="SSF141868">
    <property type="entry name" value="EAL domain-like"/>
    <property type="match status" value="1"/>
</dbReference>
<dbReference type="PROSITE" id="PS50113">
    <property type="entry name" value="PAC"/>
    <property type="match status" value="1"/>
</dbReference>
<dbReference type="Pfam" id="PF00990">
    <property type="entry name" value="GGDEF"/>
    <property type="match status" value="1"/>
</dbReference>
<feature type="domain" description="GGDEF" evidence="5">
    <location>
        <begin position="444"/>
        <end position="581"/>
    </location>
</feature>
<gene>
    <name evidence="6" type="ORF">NX778_23540</name>
</gene>
<dbReference type="InterPro" id="IPR001610">
    <property type="entry name" value="PAC"/>
</dbReference>
<evidence type="ECO:0000259" key="3">
    <source>
        <dbReference type="PROSITE" id="PS50113"/>
    </source>
</evidence>
<dbReference type="EMBL" id="JANUGU010000012">
    <property type="protein sequence ID" value="MCS0661051.1"/>
    <property type="molecule type" value="Genomic_DNA"/>
</dbReference>
<dbReference type="Pfam" id="PF00563">
    <property type="entry name" value="EAL"/>
    <property type="match status" value="1"/>
</dbReference>
<reference evidence="6 7" key="1">
    <citation type="submission" date="2022-08" db="EMBL/GenBank/DDBJ databases">
        <title>Reclassification of Massilia species as members of the genera Telluria, Duganella, Pseudoduganella, Mokoshia gen. nov. and Zemynaea gen. nov. using orthogonal and non-orthogonal genome-based approaches.</title>
        <authorList>
            <person name="Bowman J.P."/>
        </authorList>
    </citation>
    <scope>NUCLEOTIDE SEQUENCE [LARGE SCALE GENOMIC DNA]</scope>
    <source>
        <strain evidence="6 7">JCM 31606</strain>
    </source>
</reference>
<dbReference type="InterPro" id="IPR013656">
    <property type="entry name" value="PAS_4"/>
</dbReference>
<dbReference type="RefSeq" id="WP_258814249.1">
    <property type="nucleotide sequence ID" value="NZ_JANUGU010000012.1"/>
</dbReference>
<dbReference type="PROSITE" id="PS50112">
    <property type="entry name" value="PAS"/>
    <property type="match status" value="2"/>
</dbReference>
<name>A0ABT2D4C4_9BURK</name>
<dbReference type="SMART" id="SM00086">
    <property type="entry name" value="PAC"/>
    <property type="match status" value="3"/>
</dbReference>
<dbReference type="SUPFAM" id="SSF55073">
    <property type="entry name" value="Nucleotide cyclase"/>
    <property type="match status" value="1"/>
</dbReference>
<comment type="caution">
    <text evidence="6">The sequence shown here is derived from an EMBL/GenBank/DDBJ whole genome shotgun (WGS) entry which is preliminary data.</text>
</comment>
<evidence type="ECO:0000313" key="6">
    <source>
        <dbReference type="EMBL" id="MCS0661051.1"/>
    </source>
</evidence>
<dbReference type="CDD" id="cd00130">
    <property type="entry name" value="PAS"/>
    <property type="match status" value="3"/>
</dbReference>
<protein>
    <submittedName>
        <fullName evidence="6">EAL domain-containing protein</fullName>
    </submittedName>
</protein>
<dbReference type="CDD" id="cd01948">
    <property type="entry name" value="EAL"/>
    <property type="match status" value="1"/>
</dbReference>
<dbReference type="InterPro" id="IPR013655">
    <property type="entry name" value="PAS_fold_3"/>
</dbReference>
<evidence type="ECO:0000313" key="7">
    <source>
        <dbReference type="Proteomes" id="UP001204621"/>
    </source>
</evidence>
<feature type="domain" description="PAS" evidence="2">
    <location>
        <begin position="294"/>
        <end position="332"/>
    </location>
</feature>
<dbReference type="SMART" id="SM00052">
    <property type="entry name" value="EAL"/>
    <property type="match status" value="1"/>
</dbReference>
<dbReference type="InterPro" id="IPR035965">
    <property type="entry name" value="PAS-like_dom_sf"/>
</dbReference>
<dbReference type="InterPro" id="IPR029787">
    <property type="entry name" value="Nucleotide_cyclase"/>
</dbReference>
<evidence type="ECO:0000256" key="1">
    <source>
        <dbReference type="SAM" id="MobiDB-lite"/>
    </source>
</evidence>
<feature type="region of interest" description="Disordered" evidence="1">
    <location>
        <begin position="1"/>
        <end position="22"/>
    </location>
</feature>
<sequence length="858" mass="94928">MSRPGDDAPASPTPPSAAVQASGPMGAGVVPLDQRHLNFLFDHVADVIFFLEVLGADRYRFVAVNQRFAGTTGLRVADVIGKEIDEVIPPASLELVKRHYRQAIETGKTQHWEEVSNYPSGTKTGEVSVSPAIEADGGCCFLMGVVHDVTEQRRRQQELSILEQRWRLALEFSGAGAWEWQADTGLLTVFPAWQDIVGMAVAPLRTTRAALASWAHPDDVADIEHAVAGLLSGRSERLDVEGRVRHRDGSWIWIRAQGKLMVDTGGKPKRMLGTITDISAIKSIQHELELGAIVFQNSHEAIAVVDPGGRILTVNPAFTRMRGYLPDEIVGKAPRVYNAGLDDANIYDAIWEQLHATGQWCGELWSRHKDGHVIAEYRSIAAACGADRQVRYYIEIGTDVTETKKAEELAWRQGNYDALTGLPNRQLFLDRLGQAIERAREEGGGFTLLVIDLDRFKDVNETLGHSKGDLILKEAARRLIDGTGENDTVARFGADEFAVLLRSAFQPGADRQAVGEAAQAIIDSMAQPFLVGDETLHLSASVGITHYPKDATDMESLVKHANQAMHTAKEQGRNRYAYFSHIMQERAQARRQLIKDLRACIAAERLKVHYQPIICLETGQMRKAESLVRWNHPQKGPISPVEFIPLCEETGLIVELGEQIFKTVVRDVGRWIRDNHAEMQVSINVSPVQLLSGHEVSERCFRMARNAGIPDRTLVIEVTEGMLLDNNPFVIQQLRQIVDHGMELALDDFGTGYSSLSYLKKFNFHFLKIDRAFVMHLAAGTTDYALCDAIITMAHKLGMQVIAEGVETEEQMRLLREAGCDFGQGLLFSRPVPADELGGWLASGAPPWIGPGTPFPDV</sequence>
<feature type="domain" description="PAC" evidence="3">
    <location>
        <begin position="238"/>
        <end position="290"/>
    </location>
</feature>
<dbReference type="Gene3D" id="3.20.20.450">
    <property type="entry name" value="EAL domain"/>
    <property type="match status" value="1"/>
</dbReference>
<dbReference type="NCBIfam" id="TIGR00229">
    <property type="entry name" value="sensory_box"/>
    <property type="match status" value="3"/>
</dbReference>
<dbReference type="Gene3D" id="3.30.70.270">
    <property type="match status" value="1"/>
</dbReference>
<feature type="domain" description="EAL" evidence="4">
    <location>
        <begin position="590"/>
        <end position="845"/>
    </location>
</feature>
<dbReference type="InterPro" id="IPR000160">
    <property type="entry name" value="GGDEF_dom"/>
</dbReference>
<dbReference type="InterPro" id="IPR043128">
    <property type="entry name" value="Rev_trsase/Diguanyl_cyclase"/>
</dbReference>
<dbReference type="PROSITE" id="PS50887">
    <property type="entry name" value="GGDEF"/>
    <property type="match status" value="1"/>
</dbReference>
<evidence type="ECO:0000259" key="2">
    <source>
        <dbReference type="PROSITE" id="PS50112"/>
    </source>
</evidence>